<evidence type="ECO:0000313" key="2">
    <source>
        <dbReference type="EMBL" id="QCX37318.1"/>
    </source>
</evidence>
<name>A0A5B7TM53_9FLAO</name>
<dbReference type="InterPro" id="IPR025685">
    <property type="entry name" value="YoaP-like_dom"/>
</dbReference>
<evidence type="ECO:0000313" key="3">
    <source>
        <dbReference type="Proteomes" id="UP000306229"/>
    </source>
</evidence>
<dbReference type="Gene3D" id="3.40.630.30">
    <property type="match status" value="1"/>
</dbReference>
<dbReference type="KEGG" id="fbe:FF125_02265"/>
<reference evidence="2 3" key="1">
    <citation type="submission" date="2019-05" db="EMBL/GenBank/DDBJ databases">
        <title>Algicella ahnfeltiae gen. nov., sp. nov., a novel marine bacterium of the family Flavobacteriaceae isolated from a red alga.</title>
        <authorList>
            <person name="Nedashkovskaya O.I."/>
            <person name="Kukhlevskiy A.D."/>
            <person name="Kim S.-G."/>
            <person name="Zhukova N.V."/>
            <person name="Mikhailov V.V."/>
        </authorList>
    </citation>
    <scope>NUCLEOTIDE SEQUENCE [LARGE SCALE GENOMIC DNA]</scope>
    <source>
        <strain evidence="2 3">10Alg115</strain>
    </source>
</reference>
<sequence length="258" mass="29787">METIIQLNKENIEKGHICCAISDKKCKESYELKKQWLANEFEHGYKFYRLDARAKVFIEYCDAEKAWVPIDAPNHLFIGCMWVAGKYKGNGYAKALLKKAEDEAKEQGKDGLVTIVGTKKFHFMNDTKWLSRQGFEDVERLPYGFSLLVKSFNKNAKQPTFKKSVATGECENKDGLTVYFTNRCPFSEYHVTNSLVEVVKKRNINLEVVKFETKEEAQKSPTPATIFSLFYNGKFITTDISVCMDSRFDKIIEKEMKK</sequence>
<dbReference type="InterPro" id="IPR016181">
    <property type="entry name" value="Acyl_CoA_acyltransferase"/>
</dbReference>
<dbReference type="AlphaFoldDB" id="A0A5B7TM53"/>
<dbReference type="CDD" id="cd04301">
    <property type="entry name" value="NAT_SF"/>
    <property type="match status" value="1"/>
</dbReference>
<organism evidence="2 3">
    <name type="scientific">Aureibaculum algae</name>
    <dbReference type="NCBI Taxonomy" id="2584122"/>
    <lineage>
        <taxon>Bacteria</taxon>
        <taxon>Pseudomonadati</taxon>
        <taxon>Bacteroidota</taxon>
        <taxon>Flavobacteriia</taxon>
        <taxon>Flavobacteriales</taxon>
        <taxon>Flavobacteriaceae</taxon>
        <taxon>Aureibaculum</taxon>
    </lineage>
</organism>
<dbReference type="PROSITE" id="PS51186">
    <property type="entry name" value="GNAT"/>
    <property type="match status" value="1"/>
</dbReference>
<dbReference type="Proteomes" id="UP000306229">
    <property type="component" value="Chromosome"/>
</dbReference>
<accession>A0A5B7TM53</accession>
<dbReference type="RefSeq" id="WP_138948260.1">
    <property type="nucleotide sequence ID" value="NZ_CP040749.1"/>
</dbReference>
<dbReference type="Pfam" id="PF14268">
    <property type="entry name" value="YoaP"/>
    <property type="match status" value="1"/>
</dbReference>
<proteinExistence type="predicted"/>
<dbReference type="Pfam" id="PF00583">
    <property type="entry name" value="Acetyltransf_1"/>
    <property type="match status" value="1"/>
</dbReference>
<dbReference type="InterPro" id="IPR000182">
    <property type="entry name" value="GNAT_dom"/>
</dbReference>
<keyword evidence="3" id="KW-1185">Reference proteome</keyword>
<gene>
    <name evidence="2" type="ORF">FF125_02265</name>
</gene>
<evidence type="ECO:0000259" key="1">
    <source>
        <dbReference type="PROSITE" id="PS51186"/>
    </source>
</evidence>
<dbReference type="SUPFAM" id="SSF55729">
    <property type="entry name" value="Acyl-CoA N-acyltransferases (Nat)"/>
    <property type="match status" value="1"/>
</dbReference>
<dbReference type="GO" id="GO:0016747">
    <property type="term" value="F:acyltransferase activity, transferring groups other than amino-acyl groups"/>
    <property type="evidence" value="ECO:0007669"/>
    <property type="project" value="InterPro"/>
</dbReference>
<dbReference type="EMBL" id="CP040749">
    <property type="protein sequence ID" value="QCX37318.1"/>
    <property type="molecule type" value="Genomic_DNA"/>
</dbReference>
<protein>
    <submittedName>
        <fullName evidence="2">GNAT family N-acetyltransferase</fullName>
    </submittedName>
</protein>
<keyword evidence="2" id="KW-0808">Transferase</keyword>
<feature type="domain" description="N-acetyltransferase" evidence="1">
    <location>
        <begin position="15"/>
        <end position="153"/>
    </location>
</feature>
<dbReference type="OrthoDB" id="3172674at2"/>